<organism evidence="3 4">
    <name type="scientific">Raineyella fluvialis</name>
    <dbReference type="NCBI Taxonomy" id="2662261"/>
    <lineage>
        <taxon>Bacteria</taxon>
        <taxon>Bacillati</taxon>
        <taxon>Actinomycetota</taxon>
        <taxon>Actinomycetes</taxon>
        <taxon>Propionibacteriales</taxon>
        <taxon>Propionibacteriaceae</taxon>
        <taxon>Raineyella</taxon>
    </lineage>
</organism>
<dbReference type="RefSeq" id="WP_153571928.1">
    <property type="nucleotide sequence ID" value="NZ_CP045725.1"/>
</dbReference>
<evidence type="ECO:0000313" key="3">
    <source>
        <dbReference type="EMBL" id="QGF23397.1"/>
    </source>
</evidence>
<feature type="compositionally biased region" description="Low complexity" evidence="1">
    <location>
        <begin position="57"/>
        <end position="67"/>
    </location>
</feature>
<gene>
    <name evidence="3" type="ORF">Rai3103_06655</name>
</gene>
<dbReference type="AlphaFoldDB" id="A0A5Q2FCC5"/>
<name>A0A5Q2FCC5_9ACTN</name>
<feature type="compositionally biased region" description="Pro residues" evidence="1">
    <location>
        <begin position="25"/>
        <end position="52"/>
    </location>
</feature>
<accession>A0A5Q2FCC5</accession>
<dbReference type="EMBL" id="CP045725">
    <property type="protein sequence ID" value="QGF23397.1"/>
    <property type="molecule type" value="Genomic_DNA"/>
</dbReference>
<sequence length="416" mass="44231">MAAATAGISPTQEAALLTEAVPAPETSPAPAPEPEPPAPAPEPEPQPPAPEPRVPEPRATPAAVSRRPAARSEQERPVVATRPDIVLIEEDREQGRTPAPAGDLFTGPLFTRAKAYARWTGAPWFILSGEFGLLDPEQIVGPYERRLLTSSAEYRAAWGAWTVARLELLAGSLRRVRVEVHAATPGASEALRPHLLGFGAYVMEPLRGLSVADRITWYDGTVPRNAGVPTYPTGSGADPFTALLGDASRAVRPSELLAGIDPTLRRPGLYSWFVDEVGATQLSAGLGSRVAPGLVWIGQAGAVRPGSGLNSSMTLRNQIAWVDLGRSIRLSPLRRTLGAILFRDPGSGVTSEDALTEWIQAHLRVAIVAAEDVEHLAEAAERVAAHLVPQLSPDHAEPGVRMGLREARTAFNGFTG</sequence>
<protein>
    <recommendedName>
        <fullName evidence="2">DUF6884 domain-containing protein</fullName>
    </recommendedName>
</protein>
<evidence type="ECO:0000256" key="1">
    <source>
        <dbReference type="SAM" id="MobiDB-lite"/>
    </source>
</evidence>
<dbReference type="Proteomes" id="UP000386847">
    <property type="component" value="Chromosome"/>
</dbReference>
<proteinExistence type="predicted"/>
<keyword evidence="4" id="KW-1185">Reference proteome</keyword>
<dbReference type="KEGG" id="rain:Rai3103_06655"/>
<dbReference type="InterPro" id="IPR049251">
    <property type="entry name" value="DUF6884"/>
</dbReference>
<dbReference type="Pfam" id="PF21818">
    <property type="entry name" value="DUF6884"/>
    <property type="match status" value="1"/>
</dbReference>
<evidence type="ECO:0000259" key="2">
    <source>
        <dbReference type="Pfam" id="PF21818"/>
    </source>
</evidence>
<feature type="domain" description="DUF6884" evidence="2">
    <location>
        <begin position="85"/>
        <end position="219"/>
    </location>
</feature>
<reference evidence="3 4" key="1">
    <citation type="submission" date="2019-10" db="EMBL/GenBank/DDBJ databases">
        <title>Genomic analysis of Raineyella sp. CBA3103.</title>
        <authorList>
            <person name="Roh S.W."/>
        </authorList>
    </citation>
    <scope>NUCLEOTIDE SEQUENCE [LARGE SCALE GENOMIC DNA]</scope>
    <source>
        <strain evidence="3 4">CBA3103</strain>
    </source>
</reference>
<feature type="region of interest" description="Disordered" evidence="1">
    <location>
        <begin position="1"/>
        <end position="84"/>
    </location>
</feature>
<evidence type="ECO:0000313" key="4">
    <source>
        <dbReference type="Proteomes" id="UP000386847"/>
    </source>
</evidence>